<keyword evidence="3" id="KW-1185">Reference proteome</keyword>
<feature type="region of interest" description="Disordered" evidence="1">
    <location>
        <begin position="1"/>
        <end position="25"/>
    </location>
</feature>
<proteinExistence type="predicted"/>
<protein>
    <submittedName>
        <fullName evidence="2">Uncharacterized protein</fullName>
    </submittedName>
</protein>
<sequence>MSKGKQKGIDLLASTSTSSPEPTGPNYYKITNAAGTKSSLTPVPSITVLASQFYTRDGLHRHLLSLEPATLSNMLLSQVNDDQLRPKPATPLKKPAEQNPHTHCVYCHEAFDRRQNGGCKVKHFGLLKETDKEGYEKIWTCCELVVSYVDYDSDRHVDPVDEEPYCYRGQHWEKEIEGGDGDGAAGCWWGKWTESGKNCAKRGCEGAEIIVGTGKLGKRLRAWNLI</sequence>
<evidence type="ECO:0000313" key="2">
    <source>
        <dbReference type="EMBL" id="KAL0636677.1"/>
    </source>
</evidence>
<gene>
    <name evidence="2" type="ORF">Q9L58_004285</name>
</gene>
<evidence type="ECO:0000256" key="1">
    <source>
        <dbReference type="SAM" id="MobiDB-lite"/>
    </source>
</evidence>
<feature type="compositionally biased region" description="Low complexity" evidence="1">
    <location>
        <begin position="14"/>
        <end position="25"/>
    </location>
</feature>
<organism evidence="2 3">
    <name type="scientific">Discina gigas</name>
    <dbReference type="NCBI Taxonomy" id="1032678"/>
    <lineage>
        <taxon>Eukaryota</taxon>
        <taxon>Fungi</taxon>
        <taxon>Dikarya</taxon>
        <taxon>Ascomycota</taxon>
        <taxon>Pezizomycotina</taxon>
        <taxon>Pezizomycetes</taxon>
        <taxon>Pezizales</taxon>
        <taxon>Discinaceae</taxon>
        <taxon>Discina</taxon>
    </lineage>
</organism>
<dbReference type="EMBL" id="JBBBZM010000045">
    <property type="protein sequence ID" value="KAL0636677.1"/>
    <property type="molecule type" value="Genomic_DNA"/>
</dbReference>
<name>A0ABR3GL88_9PEZI</name>
<dbReference type="Proteomes" id="UP001447188">
    <property type="component" value="Unassembled WGS sequence"/>
</dbReference>
<accession>A0ABR3GL88</accession>
<comment type="caution">
    <text evidence="2">The sequence shown here is derived from an EMBL/GenBank/DDBJ whole genome shotgun (WGS) entry which is preliminary data.</text>
</comment>
<evidence type="ECO:0000313" key="3">
    <source>
        <dbReference type="Proteomes" id="UP001447188"/>
    </source>
</evidence>
<reference evidence="2 3" key="1">
    <citation type="submission" date="2024-02" db="EMBL/GenBank/DDBJ databases">
        <title>Discinaceae phylogenomics.</title>
        <authorList>
            <person name="Dirks A.C."/>
            <person name="James T.Y."/>
        </authorList>
    </citation>
    <scope>NUCLEOTIDE SEQUENCE [LARGE SCALE GENOMIC DNA]</scope>
    <source>
        <strain evidence="2 3">ACD0624</strain>
    </source>
</reference>